<name>A0A154PKF2_DUFNO</name>
<accession>A0A154PKF2</accession>
<sequence length="516" mass="59635">MEGSLTLILDENRIEASKRKLANKSRYFASLFSHNFNDSHSKEHSINYDIALPTLQNFVEWIHDDEECVDVHCHSVKVSMTKFVEDNFTELLNLIQLSVLFMVDELTNDIVDIIVLCWLMPDKVIDVWLLAQELNVKVLQDICLSVCLDRFDELPLPLLVELNKENITYLLQNVNTRASSEYLRFVRNEWIQHHTTSDIPDVREERQFTLIQGVVVYKIYEYINKDTYLYTWNGNSLSKCVQLKTVQDSEKGIIGMQVTGRGFSVYTIGGEMGLGTGKFNHIIWRYCLISKKWYYQTKLPVPRRHMVAVFLKNRLVIAGGVGRHRLKLYTVDILDIHTGIWSRGAKVPESFTEVPPYCVMDGKLYLIKSALYIYYPNENYWKTILIYSNPAVQQVDACLAYSATLFQIGDVLDEAVVSRVDVVRDSHCEKENCMKQQCFEHSIIKTENIVHEDDSCELRYAQVAGMGVMYQLIRTVISARQDGHTLMFRWMSRMLDVVPRSTVNVSIVFSISLLSL</sequence>
<keyword evidence="3" id="KW-0009">Actin-binding</keyword>
<dbReference type="Gene3D" id="2.120.10.80">
    <property type="entry name" value="Kelch-type beta propeller"/>
    <property type="match status" value="1"/>
</dbReference>
<evidence type="ECO:0000256" key="2">
    <source>
        <dbReference type="ARBA" id="ARBA00022737"/>
    </source>
</evidence>
<dbReference type="SUPFAM" id="SSF54695">
    <property type="entry name" value="POZ domain"/>
    <property type="match status" value="1"/>
</dbReference>
<dbReference type="InterPro" id="IPR011333">
    <property type="entry name" value="SKP1/BTB/POZ_sf"/>
</dbReference>
<dbReference type="GO" id="GO:0003779">
    <property type="term" value="F:actin binding"/>
    <property type="evidence" value="ECO:0007669"/>
    <property type="project" value="UniProtKB-KW"/>
</dbReference>
<dbReference type="Proteomes" id="UP000076502">
    <property type="component" value="Unassembled WGS sequence"/>
</dbReference>
<dbReference type="InterPro" id="IPR000210">
    <property type="entry name" value="BTB/POZ_dom"/>
</dbReference>
<dbReference type="Pfam" id="PF00651">
    <property type="entry name" value="BTB"/>
    <property type="match status" value="1"/>
</dbReference>
<keyword evidence="2" id="KW-0677">Repeat</keyword>
<gene>
    <name evidence="5" type="ORF">WN55_03550</name>
</gene>
<keyword evidence="1" id="KW-0880">Kelch repeat</keyword>
<dbReference type="Gene3D" id="3.30.710.10">
    <property type="entry name" value="Potassium Channel Kv1.1, Chain A"/>
    <property type="match status" value="1"/>
</dbReference>
<reference evidence="5 6" key="1">
    <citation type="submission" date="2015-07" db="EMBL/GenBank/DDBJ databases">
        <title>The genome of Dufourea novaeangliae.</title>
        <authorList>
            <person name="Pan H."/>
            <person name="Kapheim K."/>
        </authorList>
    </citation>
    <scope>NUCLEOTIDE SEQUENCE [LARGE SCALE GENOMIC DNA]</scope>
    <source>
        <strain evidence="5">0120121106</strain>
        <tissue evidence="5">Whole body</tissue>
    </source>
</reference>
<evidence type="ECO:0000256" key="3">
    <source>
        <dbReference type="ARBA" id="ARBA00023203"/>
    </source>
</evidence>
<organism evidence="5 6">
    <name type="scientific">Dufourea novaeangliae</name>
    <name type="common">Sweat bee</name>
    <dbReference type="NCBI Taxonomy" id="178035"/>
    <lineage>
        <taxon>Eukaryota</taxon>
        <taxon>Metazoa</taxon>
        <taxon>Ecdysozoa</taxon>
        <taxon>Arthropoda</taxon>
        <taxon>Hexapoda</taxon>
        <taxon>Insecta</taxon>
        <taxon>Pterygota</taxon>
        <taxon>Neoptera</taxon>
        <taxon>Endopterygota</taxon>
        <taxon>Hymenoptera</taxon>
        <taxon>Apocrita</taxon>
        <taxon>Aculeata</taxon>
        <taxon>Apoidea</taxon>
        <taxon>Anthophila</taxon>
        <taxon>Halictidae</taxon>
        <taxon>Rophitinae</taxon>
        <taxon>Dufourea</taxon>
    </lineage>
</organism>
<proteinExistence type="predicted"/>
<evidence type="ECO:0000313" key="6">
    <source>
        <dbReference type="Proteomes" id="UP000076502"/>
    </source>
</evidence>
<evidence type="ECO:0000313" key="5">
    <source>
        <dbReference type="EMBL" id="KZC11710.1"/>
    </source>
</evidence>
<dbReference type="InterPro" id="IPR015915">
    <property type="entry name" value="Kelch-typ_b-propeller"/>
</dbReference>
<dbReference type="Pfam" id="PF01344">
    <property type="entry name" value="Kelch_1"/>
    <property type="match status" value="1"/>
</dbReference>
<dbReference type="CDD" id="cd18186">
    <property type="entry name" value="BTB_POZ_ZBTB_KLHL-like"/>
    <property type="match status" value="1"/>
</dbReference>
<dbReference type="AlphaFoldDB" id="A0A154PKF2"/>
<keyword evidence="6" id="KW-1185">Reference proteome</keyword>
<dbReference type="SUPFAM" id="SSF117281">
    <property type="entry name" value="Kelch motif"/>
    <property type="match status" value="1"/>
</dbReference>
<protein>
    <recommendedName>
        <fullName evidence="4">BTB domain-containing protein</fullName>
    </recommendedName>
</protein>
<dbReference type="PANTHER" id="PTHR24412:SF489">
    <property type="entry name" value="RING FINGER DOMAIN AND KELCH REPEAT-CONTAINING PROTEIN DDB_G0271372"/>
    <property type="match status" value="1"/>
</dbReference>
<evidence type="ECO:0000256" key="1">
    <source>
        <dbReference type="ARBA" id="ARBA00022441"/>
    </source>
</evidence>
<dbReference type="PROSITE" id="PS50097">
    <property type="entry name" value="BTB"/>
    <property type="match status" value="1"/>
</dbReference>
<dbReference type="PANTHER" id="PTHR24412">
    <property type="entry name" value="KELCH PROTEIN"/>
    <property type="match status" value="1"/>
</dbReference>
<dbReference type="EMBL" id="KQ434926">
    <property type="protein sequence ID" value="KZC11710.1"/>
    <property type="molecule type" value="Genomic_DNA"/>
</dbReference>
<evidence type="ECO:0000259" key="4">
    <source>
        <dbReference type="PROSITE" id="PS50097"/>
    </source>
</evidence>
<dbReference type="OrthoDB" id="10027872at2759"/>
<feature type="domain" description="BTB" evidence="4">
    <location>
        <begin position="3"/>
        <end position="71"/>
    </location>
</feature>
<dbReference type="InterPro" id="IPR006652">
    <property type="entry name" value="Kelch_1"/>
</dbReference>